<proteinExistence type="inferred from homology"/>
<dbReference type="Pfam" id="PF00496">
    <property type="entry name" value="SBP_bac_5"/>
    <property type="match status" value="1"/>
</dbReference>
<dbReference type="Gene3D" id="3.90.76.10">
    <property type="entry name" value="Dipeptide-binding Protein, Domain 1"/>
    <property type="match status" value="1"/>
</dbReference>
<dbReference type="PROSITE" id="PS51318">
    <property type="entry name" value="TAT"/>
    <property type="match status" value="1"/>
</dbReference>
<evidence type="ECO:0000256" key="2">
    <source>
        <dbReference type="ARBA" id="ARBA00005695"/>
    </source>
</evidence>
<comment type="similarity">
    <text evidence="2">Belongs to the bacterial solute-binding protein 5 family.</text>
</comment>
<dbReference type="Proteomes" id="UP000199628">
    <property type="component" value="Unassembled WGS sequence"/>
</dbReference>
<evidence type="ECO:0000256" key="3">
    <source>
        <dbReference type="ARBA" id="ARBA00022729"/>
    </source>
</evidence>
<evidence type="ECO:0000256" key="1">
    <source>
        <dbReference type="ARBA" id="ARBA00004418"/>
    </source>
</evidence>
<dbReference type="GO" id="GO:0015833">
    <property type="term" value="P:peptide transport"/>
    <property type="evidence" value="ECO:0007669"/>
    <property type="project" value="TreeGrafter"/>
</dbReference>
<protein>
    <submittedName>
        <fullName evidence="5">Peptide/nickel transport system substrate-binding protein</fullName>
    </submittedName>
</protein>
<dbReference type="InterPro" id="IPR006311">
    <property type="entry name" value="TAT_signal"/>
</dbReference>
<evidence type="ECO:0000259" key="4">
    <source>
        <dbReference type="Pfam" id="PF00496"/>
    </source>
</evidence>
<keyword evidence="3" id="KW-0732">Signal</keyword>
<gene>
    <name evidence="5" type="ORF">SAMN04488239_11158</name>
</gene>
<dbReference type="STRING" id="639004.SAMN04488239_11158"/>
<dbReference type="GO" id="GO:0030288">
    <property type="term" value="C:outer membrane-bounded periplasmic space"/>
    <property type="evidence" value="ECO:0007669"/>
    <property type="project" value="UniProtKB-ARBA"/>
</dbReference>
<reference evidence="6" key="1">
    <citation type="submission" date="2016-10" db="EMBL/GenBank/DDBJ databases">
        <authorList>
            <person name="Varghese N."/>
            <person name="Submissions S."/>
        </authorList>
    </citation>
    <scope>NUCLEOTIDE SEQUENCE [LARGE SCALE GENOMIC DNA]</scope>
    <source>
        <strain evidence="6">CGMCC 1.9108</strain>
    </source>
</reference>
<dbReference type="GO" id="GO:0043190">
    <property type="term" value="C:ATP-binding cassette (ABC) transporter complex"/>
    <property type="evidence" value="ECO:0007669"/>
    <property type="project" value="InterPro"/>
</dbReference>
<sequence>MKQIGTTRRGFLGTTAAFGALSLTPAWTTAAFAQVGGTLRLRIDGDNDVLDPGYMVGGTEVEAQKQCLPFLAEYIQEGDTFTWRPTYYVTKLEQRDPTHIDFELVEGLMWSNGYGMLKASDVKFSFERMKDSDWSGYFEALDHVEVTGDLTGTIVLNKPFAPFQMVTLCHGPGAIVCEQAVKDAGGRFTTQFPAVCGPYTYEATPGQRAVFTANPEWTGPKPAFDRVECNVITEVKAAELAYDAGELDCTELGSDTLARYLKEMPADTAVTTAGELQYMWMGMNTEHPKLQDIRVRRAIQHAVDVDTILQGAYSGTTAKSHGIICPGLLGQRQESGFSYDPAKAKALLDEAGVSGLSLTLRTLNVQERMLAAQIIQANLAAVGITVTVLPVDSGPFWEMGQESKGDTWKELELWIMRYGTTPDPYEATQWFVSDQVGIWNWERWTDEEFDRLYQEGIKETDEAKRRDIYLRMQQIMEDTGAYVWINHEPEAYAHHVSITINAAPSGELNYRRFTKS</sequence>
<dbReference type="RefSeq" id="WP_176828053.1">
    <property type="nucleotide sequence ID" value="NZ_FMZV01000011.1"/>
</dbReference>
<organism evidence="5 6">
    <name type="scientific">Ruegeria marina</name>
    <dbReference type="NCBI Taxonomy" id="639004"/>
    <lineage>
        <taxon>Bacteria</taxon>
        <taxon>Pseudomonadati</taxon>
        <taxon>Pseudomonadota</taxon>
        <taxon>Alphaproteobacteria</taxon>
        <taxon>Rhodobacterales</taxon>
        <taxon>Roseobacteraceae</taxon>
        <taxon>Ruegeria</taxon>
    </lineage>
</organism>
<dbReference type="GO" id="GO:1904680">
    <property type="term" value="F:peptide transmembrane transporter activity"/>
    <property type="evidence" value="ECO:0007669"/>
    <property type="project" value="TreeGrafter"/>
</dbReference>
<dbReference type="EMBL" id="FMZV01000011">
    <property type="protein sequence ID" value="SDD86102.1"/>
    <property type="molecule type" value="Genomic_DNA"/>
</dbReference>
<accession>A0A1G6Y745</accession>
<dbReference type="PANTHER" id="PTHR30290">
    <property type="entry name" value="PERIPLASMIC BINDING COMPONENT OF ABC TRANSPORTER"/>
    <property type="match status" value="1"/>
</dbReference>
<keyword evidence="6" id="KW-1185">Reference proteome</keyword>
<dbReference type="PANTHER" id="PTHR30290:SF38">
    <property type="entry name" value="D,D-DIPEPTIDE-BINDING PERIPLASMIC PROTEIN DDPA-RELATED"/>
    <property type="match status" value="1"/>
</dbReference>
<evidence type="ECO:0000313" key="6">
    <source>
        <dbReference type="Proteomes" id="UP000199628"/>
    </source>
</evidence>
<dbReference type="Gene3D" id="3.10.105.10">
    <property type="entry name" value="Dipeptide-binding Protein, Domain 3"/>
    <property type="match status" value="1"/>
</dbReference>
<dbReference type="InterPro" id="IPR000914">
    <property type="entry name" value="SBP_5_dom"/>
</dbReference>
<dbReference type="PIRSF" id="PIRSF002741">
    <property type="entry name" value="MppA"/>
    <property type="match status" value="1"/>
</dbReference>
<name>A0A1G6Y745_9RHOB</name>
<comment type="subcellular location">
    <subcellularLocation>
        <location evidence="1">Periplasm</location>
    </subcellularLocation>
</comment>
<dbReference type="Gene3D" id="3.40.190.10">
    <property type="entry name" value="Periplasmic binding protein-like II"/>
    <property type="match status" value="1"/>
</dbReference>
<dbReference type="InterPro" id="IPR039424">
    <property type="entry name" value="SBP_5"/>
</dbReference>
<feature type="domain" description="Solute-binding protein family 5" evidence="4">
    <location>
        <begin position="95"/>
        <end position="435"/>
    </location>
</feature>
<dbReference type="SUPFAM" id="SSF53850">
    <property type="entry name" value="Periplasmic binding protein-like II"/>
    <property type="match status" value="1"/>
</dbReference>
<dbReference type="AlphaFoldDB" id="A0A1G6Y745"/>
<dbReference type="InterPro" id="IPR030678">
    <property type="entry name" value="Peptide/Ni-bd"/>
</dbReference>
<evidence type="ECO:0000313" key="5">
    <source>
        <dbReference type="EMBL" id="SDD86102.1"/>
    </source>
</evidence>